<sequence>MRTRYSTDLSDAEWEILNALVYWLRVGCAWRLLPHDLPPWQTVYHYWRRWQKDGVWERMLTALRERERVQLGRDPTPSAAIVDSQSVRASERGGLHGYDGGKKVSGIKRHLLVDTRGTVLVTCVSPANVGDRDGAVVLFSRAADAFPRLRHVWADQGYRGADFHAWALESTGITVEVVQRRDGGFRSTWARVGAPPPAVPEFAVVPRRWVVERTFAWLGRCRRLSKDYEYLRVCSENAIYLSMAMLLVRRLARPAR</sequence>
<gene>
    <name evidence="3" type="ORF">OHA22_42505</name>
</gene>
<accession>A0AAU2AH06</accession>
<dbReference type="PANTHER" id="PTHR30007:SF0">
    <property type="entry name" value="TRANSPOSASE"/>
    <property type="match status" value="1"/>
</dbReference>
<dbReference type="GO" id="GO:0003677">
    <property type="term" value="F:DNA binding"/>
    <property type="evidence" value="ECO:0007669"/>
    <property type="project" value="InterPro"/>
</dbReference>
<proteinExistence type="predicted"/>
<protein>
    <submittedName>
        <fullName evidence="3">IS5 family transposase</fullName>
    </submittedName>
</protein>
<dbReference type="Pfam" id="PF13340">
    <property type="entry name" value="DUF4096"/>
    <property type="match status" value="1"/>
</dbReference>
<name>A0AAU2AH06_9ACTN</name>
<feature type="domain" description="Insertion element IS402-like" evidence="2">
    <location>
        <begin position="13"/>
        <end position="59"/>
    </location>
</feature>
<evidence type="ECO:0000313" key="3">
    <source>
        <dbReference type="EMBL" id="WTT23796.1"/>
    </source>
</evidence>
<dbReference type="GO" id="GO:0004803">
    <property type="term" value="F:transposase activity"/>
    <property type="evidence" value="ECO:0007669"/>
    <property type="project" value="InterPro"/>
</dbReference>
<reference evidence="3" key="1">
    <citation type="submission" date="2022-10" db="EMBL/GenBank/DDBJ databases">
        <title>The complete genomes of actinobacterial strains from the NBC collection.</title>
        <authorList>
            <person name="Joergensen T.S."/>
            <person name="Alvarez Arevalo M."/>
            <person name="Sterndorff E.B."/>
            <person name="Faurdal D."/>
            <person name="Vuksanovic O."/>
            <person name="Mourched A.-S."/>
            <person name="Charusanti P."/>
            <person name="Shaw S."/>
            <person name="Blin K."/>
            <person name="Weber T."/>
        </authorList>
    </citation>
    <scope>NUCLEOTIDE SEQUENCE</scope>
    <source>
        <strain evidence="3">NBC_00093</strain>
    </source>
</reference>
<dbReference type="NCBIfam" id="NF033580">
    <property type="entry name" value="transpos_IS5_3"/>
    <property type="match status" value="1"/>
</dbReference>
<organism evidence="3">
    <name type="scientific">Streptomyces sp. NBC_00093</name>
    <dbReference type="NCBI Taxonomy" id="2975649"/>
    <lineage>
        <taxon>Bacteria</taxon>
        <taxon>Bacillati</taxon>
        <taxon>Actinomycetota</taxon>
        <taxon>Actinomycetes</taxon>
        <taxon>Kitasatosporales</taxon>
        <taxon>Streptomycetaceae</taxon>
        <taxon>Streptomyces</taxon>
    </lineage>
</organism>
<dbReference type="EMBL" id="CP108222">
    <property type="protein sequence ID" value="WTT23796.1"/>
    <property type="molecule type" value="Genomic_DNA"/>
</dbReference>
<dbReference type="PANTHER" id="PTHR30007">
    <property type="entry name" value="PHP DOMAIN PROTEIN"/>
    <property type="match status" value="1"/>
</dbReference>
<dbReference type="InterPro" id="IPR002559">
    <property type="entry name" value="Transposase_11"/>
</dbReference>
<dbReference type="InterPro" id="IPR025161">
    <property type="entry name" value="IS402-like_dom"/>
</dbReference>
<dbReference type="GO" id="GO:0006313">
    <property type="term" value="P:DNA transposition"/>
    <property type="evidence" value="ECO:0007669"/>
    <property type="project" value="InterPro"/>
</dbReference>
<evidence type="ECO:0000259" key="2">
    <source>
        <dbReference type="Pfam" id="PF13340"/>
    </source>
</evidence>
<feature type="domain" description="Transposase IS4-like" evidence="1">
    <location>
        <begin position="76"/>
        <end position="246"/>
    </location>
</feature>
<dbReference type="Pfam" id="PF01609">
    <property type="entry name" value="DDE_Tnp_1"/>
    <property type="match status" value="1"/>
</dbReference>
<dbReference type="AlphaFoldDB" id="A0AAU2AH06"/>
<evidence type="ECO:0000259" key="1">
    <source>
        <dbReference type="Pfam" id="PF01609"/>
    </source>
</evidence>